<name>A0A830E2F8_9EURY</name>
<dbReference type="InterPro" id="IPR005471">
    <property type="entry name" value="Tscrpt_reg_IclR_N"/>
</dbReference>
<dbReference type="Pfam" id="PF01614">
    <property type="entry name" value="IclR_C"/>
    <property type="match status" value="1"/>
</dbReference>
<keyword evidence="3" id="KW-0804">Transcription</keyword>
<dbReference type="InterPro" id="IPR011991">
    <property type="entry name" value="ArsR-like_HTH"/>
</dbReference>
<evidence type="ECO:0000313" key="6">
    <source>
        <dbReference type="EMBL" id="GGC70667.1"/>
    </source>
</evidence>
<sequence>MGTKSGSRTVEAVQIALNIIELLQDREGAGITEIANELSRSKGTVHSHLATLEENEYVVNEDGVYRLSLRHLELGETVKQRLNIYDVVRNELDDLAQECGELAQFATEEHGRAVYLYKTSGEKAVQTASSIGDREYLHCISLGKAMMAHMSEERVNEIVDKHGLKKYTDSTITVREDLFEELETIREQGYAFDREEKIEGLKCVAAPVVTKGEIVGALSVSGPASRFEGEFYENELPSLVTRSANVIDINSQFS</sequence>
<dbReference type="Gene3D" id="1.10.10.10">
    <property type="entry name" value="Winged helix-like DNA-binding domain superfamily/Winged helix DNA-binding domain"/>
    <property type="match status" value="1"/>
</dbReference>
<evidence type="ECO:0000256" key="3">
    <source>
        <dbReference type="ARBA" id="ARBA00023163"/>
    </source>
</evidence>
<reference evidence="6" key="2">
    <citation type="submission" date="2020-09" db="EMBL/GenBank/DDBJ databases">
        <authorList>
            <person name="Sun Q."/>
            <person name="Sedlacek I."/>
        </authorList>
    </citation>
    <scope>NUCLEOTIDE SEQUENCE</scope>
    <source>
        <strain evidence="6">CCM 7217</strain>
    </source>
</reference>
<dbReference type="InterPro" id="IPR036390">
    <property type="entry name" value="WH_DNA-bd_sf"/>
</dbReference>
<reference evidence="6" key="1">
    <citation type="journal article" date="2014" name="Int. J. Syst. Evol. Microbiol.">
        <title>Complete genome sequence of Corynebacterium casei LMG S-19264T (=DSM 44701T), isolated from a smear-ripened cheese.</title>
        <authorList>
            <consortium name="US DOE Joint Genome Institute (JGI-PGF)"/>
            <person name="Walter F."/>
            <person name="Albersmeier A."/>
            <person name="Kalinowski J."/>
            <person name="Ruckert C."/>
        </authorList>
    </citation>
    <scope>NUCLEOTIDE SEQUENCE</scope>
    <source>
        <strain evidence="6">CCM 7217</strain>
    </source>
</reference>
<dbReference type="InterPro" id="IPR050707">
    <property type="entry name" value="HTH_MetabolicPath_Reg"/>
</dbReference>
<dbReference type="EMBL" id="BMCI01000008">
    <property type="protein sequence ID" value="GGC70667.1"/>
    <property type="molecule type" value="Genomic_DNA"/>
</dbReference>
<proteinExistence type="predicted"/>
<comment type="caution">
    <text evidence="6">The sequence shown here is derived from an EMBL/GenBank/DDBJ whole genome shotgun (WGS) entry which is preliminary data.</text>
</comment>
<dbReference type="RefSeq" id="WP_188424837.1">
    <property type="nucleotide sequence ID" value="NZ_BMCI01000008.1"/>
</dbReference>
<evidence type="ECO:0000313" key="7">
    <source>
        <dbReference type="Proteomes" id="UP000646833"/>
    </source>
</evidence>
<keyword evidence="2" id="KW-0238">DNA-binding</keyword>
<dbReference type="CDD" id="cd00090">
    <property type="entry name" value="HTH_ARSR"/>
    <property type="match status" value="1"/>
</dbReference>
<dbReference type="Pfam" id="PF09339">
    <property type="entry name" value="HTH_IclR"/>
    <property type="match status" value="1"/>
</dbReference>
<dbReference type="AlphaFoldDB" id="A0A830E2F8"/>
<dbReference type="Proteomes" id="UP000646833">
    <property type="component" value="Unassembled WGS sequence"/>
</dbReference>
<keyword evidence="1" id="KW-0805">Transcription regulation</keyword>
<dbReference type="GO" id="GO:0003700">
    <property type="term" value="F:DNA-binding transcription factor activity"/>
    <property type="evidence" value="ECO:0007669"/>
    <property type="project" value="TreeGrafter"/>
</dbReference>
<gene>
    <name evidence="6" type="ORF">GCM10007209_35730</name>
</gene>
<dbReference type="SUPFAM" id="SSF46785">
    <property type="entry name" value="Winged helix' DNA-binding domain"/>
    <property type="match status" value="1"/>
</dbReference>
<feature type="domain" description="IclR-ED" evidence="5">
    <location>
        <begin position="70"/>
        <end position="254"/>
    </location>
</feature>
<dbReference type="InterPro" id="IPR014757">
    <property type="entry name" value="Tscrpt_reg_IclR_C"/>
</dbReference>
<dbReference type="InterPro" id="IPR036388">
    <property type="entry name" value="WH-like_DNA-bd_sf"/>
</dbReference>
<feature type="domain" description="HTH iclR-type" evidence="4">
    <location>
        <begin position="10"/>
        <end position="69"/>
    </location>
</feature>
<dbReference type="PANTHER" id="PTHR30136">
    <property type="entry name" value="HELIX-TURN-HELIX TRANSCRIPTIONAL REGULATOR, ICLR FAMILY"/>
    <property type="match status" value="1"/>
</dbReference>
<evidence type="ECO:0000259" key="4">
    <source>
        <dbReference type="PROSITE" id="PS51077"/>
    </source>
</evidence>
<evidence type="ECO:0000259" key="5">
    <source>
        <dbReference type="PROSITE" id="PS51078"/>
    </source>
</evidence>
<dbReference type="PROSITE" id="PS51077">
    <property type="entry name" value="HTH_ICLR"/>
    <property type="match status" value="1"/>
</dbReference>
<dbReference type="SUPFAM" id="SSF55781">
    <property type="entry name" value="GAF domain-like"/>
    <property type="match status" value="1"/>
</dbReference>
<dbReference type="GO" id="GO:0045892">
    <property type="term" value="P:negative regulation of DNA-templated transcription"/>
    <property type="evidence" value="ECO:0007669"/>
    <property type="project" value="TreeGrafter"/>
</dbReference>
<dbReference type="SMART" id="SM00346">
    <property type="entry name" value="HTH_ICLR"/>
    <property type="match status" value="1"/>
</dbReference>
<dbReference type="Gene3D" id="3.30.450.40">
    <property type="match status" value="1"/>
</dbReference>
<evidence type="ECO:0000256" key="2">
    <source>
        <dbReference type="ARBA" id="ARBA00023125"/>
    </source>
</evidence>
<dbReference type="InterPro" id="IPR029016">
    <property type="entry name" value="GAF-like_dom_sf"/>
</dbReference>
<organism evidence="6 7">
    <name type="scientific">Haloferax sulfurifontis</name>
    <dbReference type="NCBI Taxonomy" id="255616"/>
    <lineage>
        <taxon>Archaea</taxon>
        <taxon>Methanobacteriati</taxon>
        <taxon>Methanobacteriota</taxon>
        <taxon>Stenosarchaea group</taxon>
        <taxon>Halobacteria</taxon>
        <taxon>Halobacteriales</taxon>
        <taxon>Haloferacaceae</taxon>
        <taxon>Haloferax</taxon>
    </lineage>
</organism>
<dbReference type="GO" id="GO:0003677">
    <property type="term" value="F:DNA binding"/>
    <property type="evidence" value="ECO:0007669"/>
    <property type="project" value="UniProtKB-KW"/>
</dbReference>
<evidence type="ECO:0000256" key="1">
    <source>
        <dbReference type="ARBA" id="ARBA00023015"/>
    </source>
</evidence>
<protein>
    <submittedName>
        <fullName evidence="6">IclR family transcriptional regulator</fullName>
    </submittedName>
</protein>
<dbReference type="PROSITE" id="PS51078">
    <property type="entry name" value="ICLR_ED"/>
    <property type="match status" value="1"/>
</dbReference>
<dbReference type="PANTHER" id="PTHR30136:SF35">
    <property type="entry name" value="HTH-TYPE TRANSCRIPTIONAL REGULATOR RV1719"/>
    <property type="match status" value="1"/>
</dbReference>
<accession>A0A830E2F8</accession>